<name>A0A8X7TUL7_BRACI</name>
<dbReference type="InterPro" id="IPR039300">
    <property type="entry name" value="JASON"/>
</dbReference>
<comment type="caution">
    <text evidence="2">The sequence shown here is derived from an EMBL/GenBank/DDBJ whole genome shotgun (WGS) entry which is preliminary data.</text>
</comment>
<feature type="region of interest" description="Disordered" evidence="1">
    <location>
        <begin position="120"/>
        <end position="139"/>
    </location>
</feature>
<feature type="compositionally biased region" description="Low complexity" evidence="1">
    <location>
        <begin position="188"/>
        <end position="198"/>
    </location>
</feature>
<reference evidence="2 3" key="1">
    <citation type="submission" date="2020-02" db="EMBL/GenBank/DDBJ databases">
        <authorList>
            <person name="Ma Q."/>
            <person name="Huang Y."/>
            <person name="Song X."/>
            <person name="Pei D."/>
        </authorList>
    </citation>
    <scope>NUCLEOTIDE SEQUENCE [LARGE SCALE GENOMIC DNA]</scope>
    <source>
        <strain evidence="2">Sxm20200214</strain>
        <tissue evidence="2">Leaf</tissue>
    </source>
</reference>
<proteinExistence type="predicted"/>
<evidence type="ECO:0008006" key="4">
    <source>
        <dbReference type="Google" id="ProtNLM"/>
    </source>
</evidence>
<dbReference type="PANTHER" id="PTHR33318:SF25">
    <property type="entry name" value="PROTEIN JASON"/>
    <property type="match status" value="1"/>
</dbReference>
<feature type="compositionally biased region" description="Polar residues" evidence="1">
    <location>
        <begin position="415"/>
        <end position="430"/>
    </location>
</feature>
<dbReference type="GO" id="GO:0007142">
    <property type="term" value="P:male meiosis II"/>
    <property type="evidence" value="ECO:0007669"/>
    <property type="project" value="InterPro"/>
</dbReference>
<evidence type="ECO:0000256" key="1">
    <source>
        <dbReference type="SAM" id="MobiDB-lite"/>
    </source>
</evidence>
<feature type="region of interest" description="Disordered" evidence="1">
    <location>
        <begin position="183"/>
        <end position="230"/>
    </location>
</feature>
<gene>
    <name evidence="2" type="ORF">Bca52824_074266</name>
</gene>
<sequence length="430" mass="47268">MRRLLMKPKLSLLCRSVLRVIDISACRAMACFLDCFRGRDDRSISHSSLADSKRGGQESQSHLSALFRSEEEEEASSPCLGKERFDLDSIHIDKGLRDELCARFSFGRITNPMKACEELGRPSVTSEQTPSSCVIDDGDTARISSASGDADEVESIGTAFKGELDRSGRPLFTAGKTKSVRFECDLDQSQSSNSSENSSSRKPEMGGKSTVSSPNPTPLKLSDEMQTPGTVYPANMESARKGRPRIRSQFVHSVSNLMEDASLYNVHDDSYGSIEQEQIEGETPTSATSDEKLSRFEASSSPSLYPINEDGGEDFGVLNDITPGVNAMTPGDRPIIGLVAAHWNENEQTEVSPKWWDGNGIPNSTTKYKEDQKVSWHATPFEVRLEKALSEEGGLSLFPRRNLEAMDEGEEDSDMSQLQHSVQPNSVVSF</sequence>
<evidence type="ECO:0000313" key="2">
    <source>
        <dbReference type="EMBL" id="KAG2254972.1"/>
    </source>
</evidence>
<feature type="region of interest" description="Disordered" evidence="1">
    <location>
        <begin position="405"/>
        <end position="430"/>
    </location>
</feature>
<feature type="compositionally biased region" description="Polar residues" evidence="1">
    <location>
        <begin position="123"/>
        <end position="132"/>
    </location>
</feature>
<dbReference type="AlphaFoldDB" id="A0A8X7TUL7"/>
<protein>
    <recommendedName>
        <fullName evidence="4">Protein JASON</fullName>
    </recommendedName>
</protein>
<feature type="region of interest" description="Disordered" evidence="1">
    <location>
        <begin position="47"/>
        <end position="70"/>
    </location>
</feature>
<dbReference type="Proteomes" id="UP000886595">
    <property type="component" value="Unassembled WGS sequence"/>
</dbReference>
<feature type="region of interest" description="Disordered" evidence="1">
    <location>
        <begin position="276"/>
        <end position="311"/>
    </location>
</feature>
<dbReference type="OrthoDB" id="1932581at2759"/>
<evidence type="ECO:0000313" key="3">
    <source>
        <dbReference type="Proteomes" id="UP000886595"/>
    </source>
</evidence>
<organism evidence="2 3">
    <name type="scientific">Brassica carinata</name>
    <name type="common">Ethiopian mustard</name>
    <name type="synonym">Abyssinian cabbage</name>
    <dbReference type="NCBI Taxonomy" id="52824"/>
    <lineage>
        <taxon>Eukaryota</taxon>
        <taxon>Viridiplantae</taxon>
        <taxon>Streptophyta</taxon>
        <taxon>Embryophyta</taxon>
        <taxon>Tracheophyta</taxon>
        <taxon>Spermatophyta</taxon>
        <taxon>Magnoliopsida</taxon>
        <taxon>eudicotyledons</taxon>
        <taxon>Gunneridae</taxon>
        <taxon>Pentapetalae</taxon>
        <taxon>rosids</taxon>
        <taxon>malvids</taxon>
        <taxon>Brassicales</taxon>
        <taxon>Brassicaceae</taxon>
        <taxon>Brassiceae</taxon>
        <taxon>Brassica</taxon>
    </lineage>
</organism>
<keyword evidence="3" id="KW-1185">Reference proteome</keyword>
<feature type="compositionally biased region" description="Acidic residues" evidence="1">
    <location>
        <begin position="405"/>
        <end position="414"/>
    </location>
</feature>
<dbReference type="EMBL" id="JAAMPC010000015">
    <property type="protein sequence ID" value="KAG2254972.1"/>
    <property type="molecule type" value="Genomic_DNA"/>
</dbReference>
<dbReference type="PANTHER" id="PTHR33318">
    <property type="entry name" value="ASPARTYL/GLUTAMYL-TRNA(ASN/GLN) AMIDOTRANSFERASE SUBUNIT"/>
    <property type="match status" value="1"/>
</dbReference>
<accession>A0A8X7TUL7</accession>